<dbReference type="PROSITE" id="PS00061">
    <property type="entry name" value="ADH_SHORT"/>
    <property type="match status" value="1"/>
</dbReference>
<dbReference type="RefSeq" id="WP_124874492.1">
    <property type="nucleotide sequence ID" value="NZ_CP034185.1"/>
</dbReference>
<dbReference type="PRINTS" id="PR00081">
    <property type="entry name" value="GDHRDH"/>
</dbReference>
<dbReference type="KEGG" id="dph:EHF33_17275"/>
<dbReference type="InterPro" id="IPR036291">
    <property type="entry name" value="NAD(P)-bd_dom_sf"/>
</dbReference>
<name>A0A3G8YH51_9DEIO</name>
<evidence type="ECO:0000256" key="1">
    <source>
        <dbReference type="ARBA" id="ARBA00006484"/>
    </source>
</evidence>
<sequence>MNLNDKTILITGAASGLGAGTARMIAGAGGRPILLDLNAELGQALAEELGGLFVRTDVSSESEVQAALASVQDKFGNLHGVVNCAGIAPAATTVSKRGAHPLELFEKVIKVNLIGTFNVARLGAEMMQRNDPGEDGERGVIINTASVAAFEGQVGQVAYSASKGGIVGLTVPMARDLARFGIRVVTIAPGIFGTPMLSAMPQDVQDSLAAQVPFPARLGTPEDYAALAKHIFENRMLNGETIRLDGAVRMGAR</sequence>
<dbReference type="InterPro" id="IPR002347">
    <property type="entry name" value="SDR_fam"/>
</dbReference>
<gene>
    <name evidence="4" type="ORF">EHF33_17275</name>
</gene>
<organism evidence="4 5">
    <name type="scientific">Deinococcus psychrotolerans</name>
    <dbReference type="NCBI Taxonomy" id="2489213"/>
    <lineage>
        <taxon>Bacteria</taxon>
        <taxon>Thermotogati</taxon>
        <taxon>Deinococcota</taxon>
        <taxon>Deinococci</taxon>
        <taxon>Deinococcales</taxon>
        <taxon>Deinococcaceae</taxon>
        <taxon>Deinococcus</taxon>
    </lineage>
</organism>
<evidence type="ECO:0000313" key="5">
    <source>
        <dbReference type="Proteomes" id="UP000276417"/>
    </source>
</evidence>
<geneLocation type="plasmid" evidence="4 5">
    <name>unnamed1</name>
</geneLocation>
<comment type="similarity">
    <text evidence="1 3">Belongs to the short-chain dehydrogenases/reductases (SDR) family.</text>
</comment>
<dbReference type="Proteomes" id="UP000276417">
    <property type="component" value="Plasmid unnamed1"/>
</dbReference>
<keyword evidence="4" id="KW-0614">Plasmid</keyword>
<accession>A0A3G8YH51</accession>
<dbReference type="InterPro" id="IPR020904">
    <property type="entry name" value="Sc_DH/Rdtase_CS"/>
</dbReference>
<dbReference type="GO" id="GO:0016491">
    <property type="term" value="F:oxidoreductase activity"/>
    <property type="evidence" value="ECO:0007669"/>
    <property type="project" value="UniProtKB-KW"/>
</dbReference>
<dbReference type="FunFam" id="3.40.50.720:FF:000215">
    <property type="entry name" value="3-hydroxyacyl-CoA dehydrogenase type-2"/>
    <property type="match status" value="1"/>
</dbReference>
<dbReference type="EMBL" id="CP034185">
    <property type="protein sequence ID" value="AZI44649.1"/>
    <property type="molecule type" value="Genomic_DNA"/>
</dbReference>
<dbReference type="Pfam" id="PF00106">
    <property type="entry name" value="adh_short"/>
    <property type="match status" value="1"/>
</dbReference>
<dbReference type="OrthoDB" id="9794138at2"/>
<dbReference type="AlphaFoldDB" id="A0A3G8YH51"/>
<keyword evidence="5" id="KW-1185">Reference proteome</keyword>
<dbReference type="PANTHER" id="PTHR43658">
    <property type="entry name" value="SHORT-CHAIN DEHYDROGENASE/REDUCTASE"/>
    <property type="match status" value="1"/>
</dbReference>
<reference evidence="4 5" key="1">
    <citation type="submission" date="2018-11" db="EMBL/GenBank/DDBJ databases">
        <title>Deinococcus shelandsis sp. nov., isolated from South Shetland Islands soil of Antarctica.</title>
        <authorList>
            <person name="Tian J."/>
        </authorList>
    </citation>
    <scope>NUCLEOTIDE SEQUENCE [LARGE SCALE GENOMIC DNA]</scope>
    <source>
        <strain evidence="4 5">S14-83T</strain>
        <plasmid evidence="4 5">unnamed1</plasmid>
    </source>
</reference>
<evidence type="ECO:0000313" key="4">
    <source>
        <dbReference type="EMBL" id="AZI44649.1"/>
    </source>
</evidence>
<dbReference type="Gene3D" id="3.40.50.720">
    <property type="entry name" value="NAD(P)-binding Rossmann-like Domain"/>
    <property type="match status" value="1"/>
</dbReference>
<keyword evidence="2" id="KW-0560">Oxidoreductase</keyword>
<proteinExistence type="inferred from homology"/>
<evidence type="ECO:0000256" key="2">
    <source>
        <dbReference type="ARBA" id="ARBA00023002"/>
    </source>
</evidence>
<protein>
    <submittedName>
        <fullName evidence="4">3-hydroxyacyl-CoA dehydrogenase</fullName>
    </submittedName>
</protein>
<dbReference type="CDD" id="cd05371">
    <property type="entry name" value="HSD10-like_SDR_c"/>
    <property type="match status" value="1"/>
</dbReference>
<dbReference type="PRINTS" id="PR00080">
    <property type="entry name" value="SDRFAMILY"/>
</dbReference>
<dbReference type="SUPFAM" id="SSF51735">
    <property type="entry name" value="NAD(P)-binding Rossmann-fold domains"/>
    <property type="match status" value="1"/>
</dbReference>
<dbReference type="PANTHER" id="PTHR43658:SF8">
    <property type="entry name" value="17-BETA-HYDROXYSTEROID DEHYDROGENASE 14-RELATED"/>
    <property type="match status" value="1"/>
</dbReference>
<evidence type="ECO:0000256" key="3">
    <source>
        <dbReference type="RuleBase" id="RU000363"/>
    </source>
</evidence>